<evidence type="ECO:0000259" key="2">
    <source>
        <dbReference type="Pfam" id="PF16655"/>
    </source>
</evidence>
<organism evidence="3 4">
    <name type="scientific">Sphaerotilus microaerophilus</name>
    <dbReference type="NCBI Taxonomy" id="2914710"/>
    <lineage>
        <taxon>Bacteria</taxon>
        <taxon>Pseudomonadati</taxon>
        <taxon>Pseudomonadota</taxon>
        <taxon>Betaproteobacteria</taxon>
        <taxon>Burkholderiales</taxon>
        <taxon>Sphaerotilaceae</taxon>
        <taxon>Sphaerotilus</taxon>
    </lineage>
</organism>
<accession>A0ABM7YH26</accession>
<sequence length="518" mass="57987">MPANLPDSRQRRELLGLGLGLGTLLTGCAPLPQPPQDSQPRFAYGVASGQPMPDRLVLWTMLTGSALPAQVEVQWELAADEGFRNVVARGSEWAEASWSHSVHAEPGELAPGRWYWYRFTAAGQRSPVGRTRTAPAADEMAPLHFVTASCQRWDHGHWAAWRHVVQEAPDLIIFLGDYIYESAAAPGRVRAHNALPEGRSCRTLADYRARHALYKTDPALQAAHAIAPWMMIWDDHEVENDYAGLRGQHLQPDFAAQRAAAYQAYWEFLPFPKSAAPRGEHMRIHTRFDWGRLARLICLDGRQYRDPQACAKPGRGGSTTVRQAECAELEDPRRSLLGMAQEQWLAESWNPAQRWNLLAQPTLMSRAVAQDRFDPERAQVWTDGWDGYAHARQRLLQTVLDRRINGCVVLSGDVHATYVSELKADPLAAGSPRVATEFCGTSISSHGWAQSRTDALLEMYPLTRYGRADERGYLSFRLEPHLLRAEVRSVLDPNDPASSIRTAARFAVEASRPVIQRI</sequence>
<name>A0ABM7YH26_9BURK</name>
<dbReference type="InterPro" id="IPR018946">
    <property type="entry name" value="PhoD-like_MPP"/>
</dbReference>
<dbReference type="InterPro" id="IPR032093">
    <property type="entry name" value="PhoD_N"/>
</dbReference>
<dbReference type="EMBL" id="AP025730">
    <property type="protein sequence ID" value="BDI03480.1"/>
    <property type="molecule type" value="Genomic_DNA"/>
</dbReference>
<feature type="domain" description="Phospholipase D N-terminal" evidence="2">
    <location>
        <begin position="45"/>
        <end position="133"/>
    </location>
</feature>
<dbReference type="Proteomes" id="UP001057498">
    <property type="component" value="Chromosome"/>
</dbReference>
<dbReference type="Gene3D" id="2.60.40.380">
    <property type="entry name" value="Purple acid phosphatase-like, N-terminal"/>
    <property type="match status" value="1"/>
</dbReference>
<dbReference type="CDD" id="cd07389">
    <property type="entry name" value="MPP_PhoD"/>
    <property type="match status" value="1"/>
</dbReference>
<proteinExistence type="predicted"/>
<dbReference type="PANTHER" id="PTHR43606:SF2">
    <property type="entry name" value="ALKALINE PHOSPHATASE FAMILY PROTEIN (AFU_ORTHOLOGUE AFUA_5G03860)"/>
    <property type="match status" value="1"/>
</dbReference>
<gene>
    <name evidence="3" type="primary">phoD</name>
    <name evidence="3" type="ORF">CATMQ487_04500</name>
</gene>
<protein>
    <submittedName>
        <fullName evidence="3">Alkaline phosphatase D</fullName>
    </submittedName>
</protein>
<dbReference type="Pfam" id="PF09423">
    <property type="entry name" value="PhoD"/>
    <property type="match status" value="1"/>
</dbReference>
<dbReference type="InterPro" id="IPR029052">
    <property type="entry name" value="Metallo-depent_PP-like"/>
</dbReference>
<evidence type="ECO:0000313" key="3">
    <source>
        <dbReference type="EMBL" id="BDI03480.1"/>
    </source>
</evidence>
<feature type="domain" description="PhoD-like phosphatase metallophosphatase" evidence="1">
    <location>
        <begin position="145"/>
        <end position="485"/>
    </location>
</feature>
<dbReference type="PANTHER" id="PTHR43606">
    <property type="entry name" value="PHOSPHATASE, PUTATIVE (AFU_ORTHOLOGUE AFUA_6G08710)-RELATED"/>
    <property type="match status" value="1"/>
</dbReference>
<dbReference type="SUPFAM" id="SSF56300">
    <property type="entry name" value="Metallo-dependent phosphatases"/>
    <property type="match status" value="1"/>
</dbReference>
<dbReference type="Pfam" id="PF16655">
    <property type="entry name" value="PhoD_N"/>
    <property type="match status" value="1"/>
</dbReference>
<dbReference type="Gene3D" id="3.60.21.70">
    <property type="entry name" value="PhoD-like phosphatase"/>
    <property type="match status" value="1"/>
</dbReference>
<dbReference type="RefSeq" id="WP_251971767.1">
    <property type="nucleotide sequence ID" value="NZ_AP025730.1"/>
</dbReference>
<dbReference type="InterPro" id="IPR038607">
    <property type="entry name" value="PhoD-like_sf"/>
</dbReference>
<evidence type="ECO:0000313" key="4">
    <source>
        <dbReference type="Proteomes" id="UP001057498"/>
    </source>
</evidence>
<reference evidence="3" key="1">
    <citation type="submission" date="2022-04" db="EMBL/GenBank/DDBJ databases">
        <title>Whole genome sequence of Sphaerotilus sp. FB-5.</title>
        <authorList>
            <person name="Takeda M."/>
            <person name="Narihara S."/>
            <person name="Akimoto M."/>
            <person name="Akimoto R."/>
            <person name="Nishiyashiki S."/>
            <person name="Murakami T."/>
        </authorList>
    </citation>
    <scope>NUCLEOTIDE SEQUENCE</scope>
    <source>
        <strain evidence="3">FB-5</strain>
    </source>
</reference>
<dbReference type="InterPro" id="IPR052900">
    <property type="entry name" value="Phospholipid_Metab_Enz"/>
</dbReference>
<keyword evidence="4" id="KW-1185">Reference proteome</keyword>
<evidence type="ECO:0000259" key="1">
    <source>
        <dbReference type="Pfam" id="PF09423"/>
    </source>
</evidence>